<dbReference type="PANTHER" id="PTHR33527">
    <property type="entry name" value="OS07G0274300 PROTEIN"/>
    <property type="match status" value="1"/>
</dbReference>
<dbReference type="RefSeq" id="XP_022944781.1">
    <property type="nucleotide sequence ID" value="XM_023089013.1"/>
</dbReference>
<protein>
    <submittedName>
        <fullName evidence="2">Uncharacterized protein LOC111449194</fullName>
    </submittedName>
</protein>
<organism evidence="1 2">
    <name type="scientific">Cucurbita moschata</name>
    <name type="common">Winter crookneck squash</name>
    <name type="synonym">Cucurbita pepo var. moschata</name>
    <dbReference type="NCBI Taxonomy" id="3662"/>
    <lineage>
        <taxon>Eukaryota</taxon>
        <taxon>Viridiplantae</taxon>
        <taxon>Streptophyta</taxon>
        <taxon>Embryophyta</taxon>
        <taxon>Tracheophyta</taxon>
        <taxon>Spermatophyta</taxon>
        <taxon>Magnoliopsida</taxon>
        <taxon>eudicotyledons</taxon>
        <taxon>Gunneridae</taxon>
        <taxon>Pentapetalae</taxon>
        <taxon>rosids</taxon>
        <taxon>fabids</taxon>
        <taxon>Cucurbitales</taxon>
        <taxon>Cucurbitaceae</taxon>
        <taxon>Cucurbiteae</taxon>
        <taxon>Cucurbita</taxon>
    </lineage>
</organism>
<keyword evidence="1" id="KW-1185">Reference proteome</keyword>
<evidence type="ECO:0000313" key="1">
    <source>
        <dbReference type="Proteomes" id="UP000504609"/>
    </source>
</evidence>
<dbReference type="PANTHER" id="PTHR33527:SF45">
    <property type="entry name" value="RRM DOMAIN-CONTAINING PROTEIN"/>
    <property type="match status" value="1"/>
</dbReference>
<reference evidence="2" key="1">
    <citation type="submission" date="2025-08" db="UniProtKB">
        <authorList>
            <consortium name="RefSeq"/>
        </authorList>
    </citation>
    <scope>IDENTIFICATION</scope>
    <source>
        <tissue evidence="2">Young leaves</tissue>
    </source>
</reference>
<dbReference type="GeneID" id="111449194"/>
<evidence type="ECO:0000313" key="2">
    <source>
        <dbReference type="RefSeq" id="XP_022944781.1"/>
    </source>
</evidence>
<dbReference type="KEGG" id="cmos:111449194"/>
<sequence>MDSLQGFNGADHLNPQAKEWNPLFDCAPEEDRCLFLTFSNGNPLSEHQIVNFFTRNYGSCIERVYVHYPDGGTQLPLFGKVVFVASSIPAIILGGKDEAKFSIESKTLWCKRYEARKTRFRV</sequence>
<accession>A0A6J1FZ16</accession>
<dbReference type="Proteomes" id="UP000504609">
    <property type="component" value="Unplaced"/>
</dbReference>
<gene>
    <name evidence="2" type="primary">LOC111449194</name>
</gene>
<proteinExistence type="predicted"/>
<dbReference type="AlphaFoldDB" id="A0A6J1FZ16"/>
<name>A0A6J1FZ16_CUCMO</name>